<evidence type="ECO:0000313" key="2">
    <source>
        <dbReference type="Proteomes" id="UP000050525"/>
    </source>
</evidence>
<sequence>MKLATPGIYCYIANQFSIGKSVAGEAIWEACGVIQDILANHFIHLINPQNVITDFSCMGFPTCVSAVDGIYIPTLCPTQASQAFNNCRGFSSIILQGIADRQGQFTCIFTS</sequence>
<evidence type="ECO:0000313" key="1">
    <source>
        <dbReference type="EMBL" id="KYO38180.1"/>
    </source>
</evidence>
<dbReference type="EMBL" id="AKHW03002528">
    <property type="protein sequence ID" value="KYO38180.1"/>
    <property type="molecule type" value="Genomic_DNA"/>
</dbReference>
<proteinExistence type="predicted"/>
<gene>
    <name evidence="1" type="ORF">Y1Q_0007290</name>
</gene>
<reference evidence="1 2" key="1">
    <citation type="journal article" date="2012" name="Genome Biol.">
        <title>Sequencing three crocodilian genomes to illuminate the evolution of archosaurs and amniotes.</title>
        <authorList>
            <person name="St John J.A."/>
            <person name="Braun E.L."/>
            <person name="Isberg S.R."/>
            <person name="Miles L.G."/>
            <person name="Chong A.Y."/>
            <person name="Gongora J."/>
            <person name="Dalzell P."/>
            <person name="Moran C."/>
            <person name="Bed'hom B."/>
            <person name="Abzhanov A."/>
            <person name="Burgess S.C."/>
            <person name="Cooksey A.M."/>
            <person name="Castoe T.A."/>
            <person name="Crawford N.G."/>
            <person name="Densmore L.D."/>
            <person name="Drew J.C."/>
            <person name="Edwards S.V."/>
            <person name="Faircloth B.C."/>
            <person name="Fujita M.K."/>
            <person name="Greenwold M.J."/>
            <person name="Hoffmann F.G."/>
            <person name="Howard J.M."/>
            <person name="Iguchi T."/>
            <person name="Janes D.E."/>
            <person name="Khan S.Y."/>
            <person name="Kohno S."/>
            <person name="de Koning A.J."/>
            <person name="Lance S.L."/>
            <person name="McCarthy F.M."/>
            <person name="McCormack J.E."/>
            <person name="Merchant M.E."/>
            <person name="Peterson D.G."/>
            <person name="Pollock D.D."/>
            <person name="Pourmand N."/>
            <person name="Raney B.J."/>
            <person name="Roessler K.A."/>
            <person name="Sanford J.R."/>
            <person name="Sawyer R.H."/>
            <person name="Schmidt C.J."/>
            <person name="Triplett E.W."/>
            <person name="Tuberville T.D."/>
            <person name="Venegas-Anaya M."/>
            <person name="Howard J.T."/>
            <person name="Jarvis E.D."/>
            <person name="Guillette L.J.Jr."/>
            <person name="Glenn T.C."/>
            <person name="Green R.E."/>
            <person name="Ray D.A."/>
        </authorList>
    </citation>
    <scope>NUCLEOTIDE SEQUENCE [LARGE SCALE GENOMIC DNA]</scope>
    <source>
        <strain evidence="1">KSC_2009_1</strain>
    </source>
</reference>
<dbReference type="AlphaFoldDB" id="A0A151NN91"/>
<protein>
    <recommendedName>
        <fullName evidence="3">DDE Tnp4 domain-containing protein</fullName>
    </recommendedName>
</protein>
<keyword evidence="2" id="KW-1185">Reference proteome</keyword>
<comment type="caution">
    <text evidence="1">The sequence shown here is derived from an EMBL/GenBank/DDBJ whole genome shotgun (WGS) entry which is preliminary data.</text>
</comment>
<evidence type="ECO:0008006" key="3">
    <source>
        <dbReference type="Google" id="ProtNLM"/>
    </source>
</evidence>
<organism evidence="1 2">
    <name type="scientific">Alligator mississippiensis</name>
    <name type="common">American alligator</name>
    <dbReference type="NCBI Taxonomy" id="8496"/>
    <lineage>
        <taxon>Eukaryota</taxon>
        <taxon>Metazoa</taxon>
        <taxon>Chordata</taxon>
        <taxon>Craniata</taxon>
        <taxon>Vertebrata</taxon>
        <taxon>Euteleostomi</taxon>
        <taxon>Archelosauria</taxon>
        <taxon>Archosauria</taxon>
        <taxon>Crocodylia</taxon>
        <taxon>Alligatoridae</taxon>
        <taxon>Alligatorinae</taxon>
        <taxon>Alligator</taxon>
    </lineage>
</organism>
<accession>A0A151NN91</accession>
<name>A0A151NN91_ALLMI</name>
<dbReference type="Proteomes" id="UP000050525">
    <property type="component" value="Unassembled WGS sequence"/>
</dbReference>